<comment type="subcellular location">
    <subcellularLocation>
        <location evidence="1">Membrane</location>
        <topology evidence="1">Multi-pass membrane protein</topology>
    </subcellularLocation>
</comment>
<feature type="transmembrane region" description="Helical" evidence="7">
    <location>
        <begin position="411"/>
        <end position="430"/>
    </location>
</feature>
<feature type="transmembrane region" description="Helical" evidence="7">
    <location>
        <begin position="77"/>
        <end position="97"/>
    </location>
</feature>
<evidence type="ECO:0000313" key="9">
    <source>
        <dbReference type="Proteomes" id="UP000596248"/>
    </source>
</evidence>
<dbReference type="Pfam" id="PF00860">
    <property type="entry name" value="Xan_ur_permease"/>
    <property type="match status" value="1"/>
</dbReference>
<evidence type="ECO:0000256" key="1">
    <source>
        <dbReference type="ARBA" id="ARBA00004141"/>
    </source>
</evidence>
<feature type="transmembrane region" description="Helical" evidence="7">
    <location>
        <begin position="316"/>
        <end position="335"/>
    </location>
</feature>
<dbReference type="PANTHER" id="PTHR43337:SF2">
    <property type="entry name" value="XANTHINE_URACIL PERMEASE"/>
    <property type="match status" value="1"/>
</dbReference>
<name>A0ABX7FRU6_BRECH</name>
<evidence type="ECO:0000256" key="3">
    <source>
        <dbReference type="ARBA" id="ARBA00022448"/>
    </source>
</evidence>
<evidence type="ECO:0000313" key="8">
    <source>
        <dbReference type="EMBL" id="QRG68897.1"/>
    </source>
</evidence>
<reference evidence="8 9" key="1">
    <citation type="submission" date="2021-01" db="EMBL/GenBank/DDBJ databases">
        <title>Identification of strong promoters based on the transcriptome of Brevibacillus choshinensis.</title>
        <authorList>
            <person name="Yao D."/>
            <person name="Zhang K."/>
            <person name="Wu J."/>
        </authorList>
    </citation>
    <scope>NUCLEOTIDE SEQUENCE [LARGE SCALE GENOMIC DNA]</scope>
    <source>
        <strain evidence="8 9">HPD31-SP3</strain>
    </source>
</reference>
<dbReference type="InterPro" id="IPR006043">
    <property type="entry name" value="NCS2"/>
</dbReference>
<feature type="transmembrane region" description="Helical" evidence="7">
    <location>
        <begin position="342"/>
        <end position="358"/>
    </location>
</feature>
<proteinExistence type="inferred from homology"/>
<dbReference type="Proteomes" id="UP000596248">
    <property type="component" value="Chromosome"/>
</dbReference>
<gene>
    <name evidence="8" type="ORF">JNE38_07070</name>
</gene>
<evidence type="ECO:0000256" key="4">
    <source>
        <dbReference type="ARBA" id="ARBA00022692"/>
    </source>
</evidence>
<sequence>MRTWIDKIFHLRACDTTIRRELLAGFISFVTIVYIVAVNASILQDAGIPMEAGILATVLTAFVGALLMAFWANAPIILVPGMGINALFTYTLCHTMGLSWQEALAAVFVSGLIFAVIAFTRAATILSNAIPTSLKEAITVGIGLFLTFIGLQKGGLIVTNPSTFVALGELSSPHVIVTLATLIITLILFVRNVPGNFLIGIAAGTGLGFLLGIVTPGSGGGFSFAEYGHVFAGFSFGGIWTLPFWMATFSLAMVIVFENIGLIHGHTAMAGQPQKFRRSLQANALSAALSGMLGTSPTVSTVESAAGIAAGGKTGLTSLVTGTLLLGSLGLIPFVKMIPDGAIAPVLIIIGALMLQNVQNINLKDFSEGFPAFLIIAIIPLAYSIVDGIAFGFVAYPLLKLVLGKRREVPALLYVIAGLFLLNLVLPVIAA</sequence>
<protein>
    <submittedName>
        <fullName evidence="8">NCS2 family permease</fullName>
    </submittedName>
</protein>
<feature type="transmembrane region" description="Helical" evidence="7">
    <location>
        <begin position="48"/>
        <end position="70"/>
    </location>
</feature>
<evidence type="ECO:0000256" key="2">
    <source>
        <dbReference type="ARBA" id="ARBA00005697"/>
    </source>
</evidence>
<dbReference type="PANTHER" id="PTHR43337">
    <property type="entry name" value="XANTHINE/URACIL PERMEASE C887.17-RELATED"/>
    <property type="match status" value="1"/>
</dbReference>
<dbReference type="EMBL" id="CP069127">
    <property type="protein sequence ID" value="QRG68897.1"/>
    <property type="molecule type" value="Genomic_DNA"/>
</dbReference>
<feature type="transmembrane region" description="Helical" evidence="7">
    <location>
        <begin position="239"/>
        <end position="263"/>
    </location>
</feature>
<keyword evidence="3" id="KW-0813">Transport</keyword>
<accession>A0ABX7FRU6</accession>
<feature type="transmembrane region" description="Helical" evidence="7">
    <location>
        <begin position="170"/>
        <end position="190"/>
    </location>
</feature>
<dbReference type="InterPro" id="IPR045018">
    <property type="entry name" value="Azg-like"/>
</dbReference>
<feature type="transmembrane region" description="Helical" evidence="7">
    <location>
        <begin position="284"/>
        <end position="310"/>
    </location>
</feature>
<keyword evidence="9" id="KW-1185">Reference proteome</keyword>
<evidence type="ECO:0000256" key="6">
    <source>
        <dbReference type="ARBA" id="ARBA00023136"/>
    </source>
</evidence>
<keyword evidence="5 7" id="KW-1133">Transmembrane helix</keyword>
<feature type="transmembrane region" description="Helical" evidence="7">
    <location>
        <begin position="138"/>
        <end position="158"/>
    </location>
</feature>
<evidence type="ECO:0000256" key="5">
    <source>
        <dbReference type="ARBA" id="ARBA00022989"/>
    </source>
</evidence>
<evidence type="ECO:0000256" key="7">
    <source>
        <dbReference type="SAM" id="Phobius"/>
    </source>
</evidence>
<keyword evidence="6 7" id="KW-0472">Membrane</keyword>
<feature type="transmembrane region" description="Helical" evidence="7">
    <location>
        <begin position="103"/>
        <end position="126"/>
    </location>
</feature>
<feature type="transmembrane region" description="Helical" evidence="7">
    <location>
        <begin position="197"/>
        <end position="219"/>
    </location>
</feature>
<organism evidence="8 9">
    <name type="scientific">Brevibacillus choshinensis</name>
    <dbReference type="NCBI Taxonomy" id="54911"/>
    <lineage>
        <taxon>Bacteria</taxon>
        <taxon>Bacillati</taxon>
        <taxon>Bacillota</taxon>
        <taxon>Bacilli</taxon>
        <taxon>Bacillales</taxon>
        <taxon>Paenibacillaceae</taxon>
        <taxon>Brevibacillus</taxon>
    </lineage>
</organism>
<feature type="transmembrane region" description="Helical" evidence="7">
    <location>
        <begin position="21"/>
        <end position="42"/>
    </location>
</feature>
<dbReference type="RefSeq" id="WP_203355895.1">
    <property type="nucleotide sequence ID" value="NZ_CP069127.1"/>
</dbReference>
<comment type="similarity">
    <text evidence="2">Belongs to the nucleobase:cation symporter-2 (NCS2) (TC 2.A.40) family. Azg-like subfamily.</text>
</comment>
<keyword evidence="4 7" id="KW-0812">Transmembrane</keyword>
<feature type="transmembrane region" description="Helical" evidence="7">
    <location>
        <begin position="370"/>
        <end position="399"/>
    </location>
</feature>